<protein>
    <submittedName>
        <fullName evidence="2">Uncharacterized protein</fullName>
    </submittedName>
</protein>
<feature type="transmembrane region" description="Helical" evidence="1">
    <location>
        <begin position="64"/>
        <end position="81"/>
    </location>
</feature>
<evidence type="ECO:0000313" key="2">
    <source>
        <dbReference type="EMBL" id="KAG0513565.1"/>
    </source>
</evidence>
<reference evidence="2" key="2">
    <citation type="submission" date="2020-10" db="EMBL/GenBank/DDBJ databases">
        <authorList>
            <person name="Cooper E.A."/>
            <person name="Brenton Z.W."/>
            <person name="Flinn B.S."/>
            <person name="Jenkins J."/>
            <person name="Shu S."/>
            <person name="Flowers D."/>
            <person name="Luo F."/>
            <person name="Wang Y."/>
            <person name="Xia P."/>
            <person name="Barry K."/>
            <person name="Daum C."/>
            <person name="Lipzen A."/>
            <person name="Yoshinaga Y."/>
            <person name="Schmutz J."/>
            <person name="Saski C."/>
            <person name="Vermerris W."/>
            <person name="Kresovich S."/>
        </authorList>
    </citation>
    <scope>NUCLEOTIDE SEQUENCE</scope>
</reference>
<gene>
    <name evidence="2" type="ORF">BDA96_10G113400</name>
</gene>
<evidence type="ECO:0000256" key="1">
    <source>
        <dbReference type="SAM" id="Phobius"/>
    </source>
</evidence>
<evidence type="ECO:0000313" key="3">
    <source>
        <dbReference type="Proteomes" id="UP000807115"/>
    </source>
</evidence>
<dbReference type="AlphaFoldDB" id="A0A921U0M6"/>
<keyword evidence="1" id="KW-0812">Transmembrane</keyword>
<comment type="caution">
    <text evidence="2">The sequence shown here is derived from an EMBL/GenBank/DDBJ whole genome shotgun (WGS) entry which is preliminary data.</text>
</comment>
<organism evidence="2 3">
    <name type="scientific">Sorghum bicolor</name>
    <name type="common">Sorghum</name>
    <name type="synonym">Sorghum vulgare</name>
    <dbReference type="NCBI Taxonomy" id="4558"/>
    <lineage>
        <taxon>Eukaryota</taxon>
        <taxon>Viridiplantae</taxon>
        <taxon>Streptophyta</taxon>
        <taxon>Embryophyta</taxon>
        <taxon>Tracheophyta</taxon>
        <taxon>Spermatophyta</taxon>
        <taxon>Magnoliopsida</taxon>
        <taxon>Liliopsida</taxon>
        <taxon>Poales</taxon>
        <taxon>Poaceae</taxon>
        <taxon>PACMAD clade</taxon>
        <taxon>Panicoideae</taxon>
        <taxon>Andropogonodae</taxon>
        <taxon>Andropogoneae</taxon>
        <taxon>Sorghinae</taxon>
        <taxon>Sorghum</taxon>
    </lineage>
</organism>
<dbReference type="Proteomes" id="UP000807115">
    <property type="component" value="Chromosome 10"/>
</dbReference>
<dbReference type="EMBL" id="CM027689">
    <property type="protein sequence ID" value="KAG0513565.1"/>
    <property type="molecule type" value="Genomic_DNA"/>
</dbReference>
<accession>A0A921U0M6</accession>
<reference evidence="2" key="1">
    <citation type="journal article" date="2019" name="BMC Genomics">
        <title>A new reference genome for Sorghum bicolor reveals high levels of sequence similarity between sweet and grain genotypes: implications for the genetics of sugar metabolism.</title>
        <authorList>
            <person name="Cooper E.A."/>
            <person name="Brenton Z.W."/>
            <person name="Flinn B.S."/>
            <person name="Jenkins J."/>
            <person name="Shu S."/>
            <person name="Flowers D."/>
            <person name="Luo F."/>
            <person name="Wang Y."/>
            <person name="Xia P."/>
            <person name="Barry K."/>
            <person name="Daum C."/>
            <person name="Lipzen A."/>
            <person name="Yoshinaga Y."/>
            <person name="Schmutz J."/>
            <person name="Saski C."/>
            <person name="Vermerris W."/>
            <person name="Kresovich S."/>
        </authorList>
    </citation>
    <scope>NUCLEOTIDE SEQUENCE</scope>
</reference>
<name>A0A921U0M6_SORBI</name>
<keyword evidence="1" id="KW-0472">Membrane</keyword>
<keyword evidence="1" id="KW-1133">Transmembrane helix</keyword>
<sequence length="82" mass="9407">MTGPRHRRPSRNRWPASASGRWQVRAYQQAIFVGAVPCRVIVVMLAQCQCGGLFVSCKHEACPYPWFVLLLLYVHFIYSVLI</sequence>
<proteinExistence type="predicted"/>